<reference evidence="1 3" key="3">
    <citation type="journal article" date="2019" name="Sci. Rep.">
        <title>Insight into the biology of Mycobacterium mucogenicum and Mycobacterium neoaurum clade members.</title>
        <authorList>
            <person name="Behra P.R.K."/>
            <person name="Pettersson B.M.F."/>
            <person name="Ramesh M."/>
            <person name="Dasgupta S."/>
            <person name="Kirsebom L.A."/>
        </authorList>
    </citation>
    <scope>NUCLEOTIDE SEQUENCE [LARGE SCALE GENOMIC DNA]</scope>
    <source>
        <strain evidence="1 3">DSM 44124</strain>
    </source>
</reference>
<keyword evidence="3" id="KW-1185">Reference proteome</keyword>
<dbReference type="InterPro" id="IPR022536">
    <property type="entry name" value="EspC"/>
</dbReference>
<dbReference type="GO" id="GO:0009306">
    <property type="term" value="P:protein secretion"/>
    <property type="evidence" value="ECO:0007669"/>
    <property type="project" value="InterPro"/>
</dbReference>
<gene>
    <name evidence="1" type="ORF">C1S78_028340</name>
    <name evidence="2" type="ORF">C1S78_28265</name>
</gene>
<dbReference type="Proteomes" id="UP000309231">
    <property type="component" value="Chromosome"/>
</dbReference>
<sequence length="108" mass="11590">MASDHEKNLVVLTEHLLHLAEKQRKASDQIAGSTRSLVDPARQVSDTHGIACEATHLAVSAAISARRAGGKQMQKVSNELDLKLTDASAYYGNADAAGAQMLNHQMPR</sequence>
<dbReference type="EMBL" id="POTL01000001">
    <property type="protein sequence ID" value="TLH55753.1"/>
    <property type="molecule type" value="Genomic_DNA"/>
</dbReference>
<dbReference type="EMBL" id="CP062008">
    <property type="protein sequence ID" value="QPG69239.1"/>
    <property type="molecule type" value="Genomic_DNA"/>
</dbReference>
<reference evidence="1 3" key="2">
    <citation type="journal article" date="2019" name="BMC Evol. Biol.">
        <title>Comparative genomics of Mycobacterium mucogenicum and Mycobacterium neoaurum clade members emphasizing tRNA and non-coding RNA.</title>
        <authorList>
            <person name="Behra P.R.K."/>
            <person name="Pettersson B.M.F."/>
            <person name="Das S."/>
            <person name="Dasgupta S."/>
            <person name="Kirsebom L.A."/>
        </authorList>
    </citation>
    <scope>NUCLEOTIDE SEQUENCE [LARGE SCALE GENOMIC DNA]</scope>
    <source>
        <strain evidence="1 3">DSM 44124</strain>
    </source>
</reference>
<dbReference type="Pfam" id="PF10824">
    <property type="entry name" value="T7SS_ESX_EspC"/>
    <property type="match status" value="1"/>
</dbReference>
<dbReference type="KEGG" id="mmuc:C1S78_028340"/>
<dbReference type="AlphaFoldDB" id="A0A8H2JH86"/>
<dbReference type="GeneID" id="76728875"/>
<evidence type="ECO:0000313" key="1">
    <source>
        <dbReference type="EMBL" id="QPG69239.1"/>
    </source>
</evidence>
<proteinExistence type="predicted"/>
<dbReference type="RefSeq" id="WP_020099602.1">
    <property type="nucleotide sequence ID" value="NZ_ANBS01000002.1"/>
</dbReference>
<accession>A0A8H2JH86</accession>
<organism evidence="2">
    <name type="scientific">Mycolicibacterium mucogenicum DSM 44124</name>
    <dbReference type="NCBI Taxonomy" id="1226753"/>
    <lineage>
        <taxon>Bacteria</taxon>
        <taxon>Bacillati</taxon>
        <taxon>Actinomycetota</taxon>
        <taxon>Actinomycetes</taxon>
        <taxon>Mycobacteriales</taxon>
        <taxon>Mycobacteriaceae</taxon>
        <taxon>Mycolicibacterium</taxon>
    </lineage>
</organism>
<evidence type="ECO:0000313" key="3">
    <source>
        <dbReference type="Proteomes" id="UP000309231"/>
    </source>
</evidence>
<name>A0A8H2JH86_MYCMU</name>
<protein>
    <submittedName>
        <fullName evidence="2">ESX-1 secretion-associated protein</fullName>
    </submittedName>
</protein>
<evidence type="ECO:0000313" key="2">
    <source>
        <dbReference type="EMBL" id="TLH55753.1"/>
    </source>
</evidence>
<reference evidence="2" key="1">
    <citation type="submission" date="2018-01" db="EMBL/GenBank/DDBJ databases">
        <title>Comparative genomics of Mycobacterium mucogenicum and Mycobacterium neoaurum clade members emphasizing tRNA and non-coding RNA.</title>
        <authorList>
            <person name="Behra P.R.K."/>
            <person name="Pettersson B.M.F."/>
            <person name="Das S."/>
            <person name="Dasgupta S."/>
            <person name="Kirsebom L.A."/>
        </authorList>
    </citation>
    <scope>NUCLEOTIDE SEQUENCE</scope>
    <source>
        <strain evidence="2">DSM 44124</strain>
    </source>
</reference>